<evidence type="ECO:0000313" key="2">
    <source>
        <dbReference type="Proteomes" id="UP000054815"/>
    </source>
</evidence>
<reference evidence="1 2" key="1">
    <citation type="submission" date="2015-01" db="EMBL/GenBank/DDBJ databases">
        <title>Evolution of Trichinella species and genotypes.</title>
        <authorList>
            <person name="Korhonen P.K."/>
            <person name="Edoardo P."/>
            <person name="Giuseppe L.R."/>
            <person name="Gasser R.B."/>
        </authorList>
    </citation>
    <scope>NUCLEOTIDE SEQUENCE [LARGE SCALE GENOMIC DNA]</scope>
    <source>
        <strain evidence="1">ISS141</strain>
    </source>
</reference>
<accession>A0A0V0XMV7</accession>
<comment type="caution">
    <text evidence="1">The sequence shown here is derived from an EMBL/GenBank/DDBJ whole genome shotgun (WGS) entry which is preliminary data.</text>
</comment>
<dbReference type="EMBL" id="JYDU01000204">
    <property type="protein sequence ID" value="KRX89266.1"/>
    <property type="molecule type" value="Genomic_DNA"/>
</dbReference>
<proteinExistence type="predicted"/>
<name>A0A0V0XMV7_TRIPS</name>
<dbReference type="Proteomes" id="UP000054815">
    <property type="component" value="Unassembled WGS sequence"/>
</dbReference>
<organism evidence="1 2">
    <name type="scientific">Trichinella pseudospiralis</name>
    <name type="common">Parasitic roundworm</name>
    <dbReference type="NCBI Taxonomy" id="6337"/>
    <lineage>
        <taxon>Eukaryota</taxon>
        <taxon>Metazoa</taxon>
        <taxon>Ecdysozoa</taxon>
        <taxon>Nematoda</taxon>
        <taxon>Enoplea</taxon>
        <taxon>Dorylaimia</taxon>
        <taxon>Trichinellida</taxon>
        <taxon>Trichinellidae</taxon>
        <taxon>Trichinella</taxon>
    </lineage>
</organism>
<evidence type="ECO:0000313" key="1">
    <source>
        <dbReference type="EMBL" id="KRX89266.1"/>
    </source>
</evidence>
<protein>
    <submittedName>
        <fullName evidence="1">Uncharacterized protein</fullName>
    </submittedName>
</protein>
<gene>
    <name evidence="1" type="ORF">T4E_3671</name>
</gene>
<sequence length="103" mass="11713">MNKPIAGNKGQLTVSFKTCVKNMVYPEGKRHCTRIAHCTPTTIEPKATSVKPLWQKDCNSDFRGVHWHSDMLDWYPHSRKPVTKCTNSEIRASGRLHCCTAIE</sequence>
<dbReference type="AlphaFoldDB" id="A0A0V0XMV7"/>